<dbReference type="Proteomes" id="UP000826195">
    <property type="component" value="Unassembled WGS sequence"/>
</dbReference>
<keyword evidence="2" id="KW-1185">Reference proteome</keyword>
<gene>
    <name evidence="1" type="ORF">KQX54_010424</name>
</gene>
<evidence type="ECO:0000313" key="2">
    <source>
        <dbReference type="Proteomes" id="UP000826195"/>
    </source>
</evidence>
<dbReference type="AlphaFoldDB" id="A0AAV7J006"/>
<evidence type="ECO:0000313" key="1">
    <source>
        <dbReference type="EMBL" id="KAH0564228.1"/>
    </source>
</evidence>
<reference evidence="1 2" key="1">
    <citation type="journal article" date="2021" name="J. Hered.">
        <title>A chromosome-level genome assembly of the parasitoid wasp, Cotesia glomerata (Hymenoptera: Braconidae).</title>
        <authorList>
            <person name="Pinto B.J."/>
            <person name="Weis J.J."/>
            <person name="Gamble T."/>
            <person name="Ode P.J."/>
            <person name="Paul R."/>
            <person name="Zaspel J.M."/>
        </authorList>
    </citation>
    <scope>NUCLEOTIDE SEQUENCE [LARGE SCALE GENOMIC DNA]</scope>
    <source>
        <strain evidence="1">CgM1</strain>
    </source>
</reference>
<dbReference type="EMBL" id="JAHXZJ010000002">
    <property type="protein sequence ID" value="KAH0564228.1"/>
    <property type="molecule type" value="Genomic_DNA"/>
</dbReference>
<proteinExistence type="predicted"/>
<name>A0AAV7J006_COTGL</name>
<comment type="caution">
    <text evidence="1">The sequence shown here is derived from an EMBL/GenBank/DDBJ whole genome shotgun (WGS) entry which is preliminary data.</text>
</comment>
<sequence length="140" mass="16268">MLASLCLMCYDGDWGAYRYRYYCSRNCFQTFTYEECLQKLTFSQKDLESIQSDFEFITNNRNFFNGLVNQGVLPNETTDETTENIDHLMVSSTSHRPEVHPVQNVHFSHSKTSVSCKNRQKSTKKRKEIPLYKISLLGSG</sequence>
<protein>
    <submittedName>
        <fullName evidence="1">Uncharacterized protein</fullName>
    </submittedName>
</protein>
<accession>A0AAV7J006</accession>
<organism evidence="1 2">
    <name type="scientific">Cotesia glomerata</name>
    <name type="common">Lepidopteran parasitic wasp</name>
    <name type="synonym">Apanteles glomeratus</name>
    <dbReference type="NCBI Taxonomy" id="32391"/>
    <lineage>
        <taxon>Eukaryota</taxon>
        <taxon>Metazoa</taxon>
        <taxon>Ecdysozoa</taxon>
        <taxon>Arthropoda</taxon>
        <taxon>Hexapoda</taxon>
        <taxon>Insecta</taxon>
        <taxon>Pterygota</taxon>
        <taxon>Neoptera</taxon>
        <taxon>Endopterygota</taxon>
        <taxon>Hymenoptera</taxon>
        <taxon>Apocrita</taxon>
        <taxon>Ichneumonoidea</taxon>
        <taxon>Braconidae</taxon>
        <taxon>Microgastrinae</taxon>
        <taxon>Cotesia</taxon>
    </lineage>
</organism>